<keyword evidence="3" id="KW-0143">Chaperone</keyword>
<proteinExistence type="inferred from homology"/>
<comment type="similarity">
    <text evidence="4">Belongs to the complex I LYR family. SDHAF1 subfamily.</text>
</comment>
<evidence type="ECO:0000256" key="3">
    <source>
        <dbReference type="ARBA" id="ARBA00023186"/>
    </source>
</evidence>
<reference evidence="7" key="1">
    <citation type="submission" date="2015-07" db="EMBL/GenBank/DDBJ databases">
        <title>Transcriptome Assembly of Anthurium amnicola.</title>
        <authorList>
            <person name="Suzuki J."/>
        </authorList>
    </citation>
    <scope>NUCLEOTIDE SEQUENCE</scope>
</reference>
<organism evidence="7">
    <name type="scientific">Anthurium amnicola</name>
    <dbReference type="NCBI Taxonomy" id="1678845"/>
    <lineage>
        <taxon>Eukaryota</taxon>
        <taxon>Viridiplantae</taxon>
        <taxon>Streptophyta</taxon>
        <taxon>Embryophyta</taxon>
        <taxon>Tracheophyta</taxon>
        <taxon>Spermatophyta</taxon>
        <taxon>Magnoliopsida</taxon>
        <taxon>Liliopsida</taxon>
        <taxon>Araceae</taxon>
        <taxon>Pothoideae</taxon>
        <taxon>Potheae</taxon>
        <taxon>Anthurium</taxon>
    </lineage>
</organism>
<evidence type="ECO:0000256" key="5">
    <source>
        <dbReference type="SAM" id="MobiDB-lite"/>
    </source>
</evidence>
<feature type="domain" description="Complex 1 LYR protein" evidence="6">
    <location>
        <begin position="90"/>
        <end position="150"/>
    </location>
</feature>
<feature type="region of interest" description="Disordered" evidence="5">
    <location>
        <begin position="166"/>
        <end position="201"/>
    </location>
</feature>
<evidence type="ECO:0000256" key="4">
    <source>
        <dbReference type="ARBA" id="ARBA00025715"/>
    </source>
</evidence>
<dbReference type="GO" id="GO:0034553">
    <property type="term" value="P:mitochondrial respiratory chain complex II assembly"/>
    <property type="evidence" value="ECO:0007669"/>
    <property type="project" value="InterPro"/>
</dbReference>
<dbReference type="EMBL" id="GDJX01005907">
    <property type="protein sequence ID" value="JAT62029.1"/>
    <property type="molecule type" value="Transcribed_RNA"/>
</dbReference>
<dbReference type="InterPro" id="IPR008011">
    <property type="entry name" value="Complex1_LYR_dom"/>
</dbReference>
<evidence type="ECO:0000259" key="6">
    <source>
        <dbReference type="Pfam" id="PF05347"/>
    </source>
</evidence>
<dbReference type="InterPro" id="IPR045295">
    <property type="entry name" value="Complex1_LYR_SDHAF1_LYRM8"/>
</dbReference>
<protein>
    <submittedName>
        <fullName evidence="7">Succinate dehydrogenase assembly factor 1, mitochondrial</fullName>
    </submittedName>
</protein>
<feature type="compositionally biased region" description="Polar residues" evidence="5">
    <location>
        <begin position="166"/>
        <end position="188"/>
    </location>
</feature>
<name>A0A1D1Z594_9ARAE</name>
<dbReference type="AlphaFoldDB" id="A0A1D1Z594"/>
<keyword evidence="2" id="KW-0496">Mitochondrion</keyword>
<feature type="non-terminal residue" evidence="7">
    <location>
        <position position="1"/>
    </location>
</feature>
<sequence length="201" mass="22205">ISRQEEMGAVRRGPRSRQVLISIAAGGSTRHASAPGTVERVHHSSPSLGGSPFLRTLVELWVPSTEEEALVKVFAADEMAPKPQLSGIQKQVLGLYREFLRAARLKAPEERRKIEEIVSTEFKRNSKDIDRKNFLYIEHLIRRGKRQLDQLNSPGTVGLSTLKVSPSAAANKSSQADSQSDPLYNDNQQGDRCEAAARASF</sequence>
<gene>
    <name evidence="7" type="primary">SPAC664.12c_4</name>
    <name evidence="7" type="ORF">g.56150</name>
</gene>
<accession>A0A1D1Z594</accession>
<dbReference type="CDD" id="cd20268">
    <property type="entry name" value="Complex1_LYR_SDHAF1_LYRM8"/>
    <property type="match status" value="1"/>
</dbReference>
<dbReference type="Pfam" id="PF05347">
    <property type="entry name" value="Complex1_LYR"/>
    <property type="match status" value="1"/>
</dbReference>
<dbReference type="PANTHER" id="PTHR13675">
    <property type="entry name" value="LYR MOTIF-CONTAINING PROTEIN 2"/>
    <property type="match status" value="1"/>
</dbReference>
<comment type="subcellular location">
    <subcellularLocation>
        <location evidence="1">Mitochondrion matrix</location>
    </subcellularLocation>
</comment>
<evidence type="ECO:0000313" key="7">
    <source>
        <dbReference type="EMBL" id="JAT62029.1"/>
    </source>
</evidence>
<evidence type="ECO:0000256" key="1">
    <source>
        <dbReference type="ARBA" id="ARBA00004305"/>
    </source>
</evidence>
<dbReference type="GO" id="GO:0005759">
    <property type="term" value="C:mitochondrial matrix"/>
    <property type="evidence" value="ECO:0007669"/>
    <property type="project" value="UniProtKB-SubCell"/>
</dbReference>
<dbReference type="PANTHER" id="PTHR13675:SF1">
    <property type="entry name" value="SUCCINATE DEHYDROGENASE ASSEMBLY FACTOR 1, MITOCHONDRIAL"/>
    <property type="match status" value="1"/>
</dbReference>
<evidence type="ECO:0000256" key="2">
    <source>
        <dbReference type="ARBA" id="ARBA00023128"/>
    </source>
</evidence>